<dbReference type="PROSITE" id="PS00109">
    <property type="entry name" value="PROTEIN_KINASE_TYR"/>
    <property type="match status" value="1"/>
</dbReference>
<protein>
    <recommendedName>
        <fullName evidence="5">EKC/KEOPS complex subunit BUD32</fullName>
        <ecNumber evidence="3">2.7.11.1</ecNumber>
    </recommendedName>
    <alternativeName>
        <fullName evidence="6 7">Atypical Serine/threonine protein kinase BUD32</fullName>
    </alternativeName>
    <alternativeName>
        <fullName evidence="4">EKC/KEOPS complex subunit bud32</fullName>
    </alternativeName>
</protein>
<comment type="catalytic activity">
    <reaction evidence="9">
        <text>L-seryl-[protein] + ATP = O-phospho-L-seryl-[protein] + ADP + H(+)</text>
        <dbReference type="Rhea" id="RHEA:17989"/>
        <dbReference type="Rhea" id="RHEA-COMP:9863"/>
        <dbReference type="Rhea" id="RHEA-COMP:11604"/>
        <dbReference type="ChEBI" id="CHEBI:15378"/>
        <dbReference type="ChEBI" id="CHEBI:29999"/>
        <dbReference type="ChEBI" id="CHEBI:30616"/>
        <dbReference type="ChEBI" id="CHEBI:83421"/>
        <dbReference type="ChEBI" id="CHEBI:456216"/>
        <dbReference type="EC" id="2.7.11.1"/>
    </reaction>
</comment>
<dbReference type="InterPro" id="IPR008266">
    <property type="entry name" value="Tyr_kinase_AS"/>
</dbReference>
<reference evidence="11" key="1">
    <citation type="submission" date="2023-02" db="EMBL/GenBank/DDBJ databases">
        <authorList>
            <person name="Palmer J.M."/>
        </authorList>
    </citation>
    <scope>NUCLEOTIDE SEQUENCE</scope>
    <source>
        <strain evidence="11">FW57</strain>
    </source>
</reference>
<sequence>MRLPFLPSGSGMKWLVYDWDQRSVINVYIPGPDVEETFVFEAVAKFIEQLPADVVAVKLDRAGDLVSTSSDLNHDRAWIPFYPPRTDFPRRVPTIRRRDLTEVDRLGLQVDLATYPDPDPSRPGEKRKVVFKYYLAENSVVTWWHEANCVLRMPSHPNIVPFDALVVDRIEHVDRVVGFTTRYVPGGTLHQNKDRVFKLKYLQQLINAVDHLNLRLGIVHGDICPWNLLIDAKTDAIQLFDFNCAAKLGWKGDEDHRFEFEYEENRNDVKFVIYTVYELITREFCFREEFYPDELNASKLMRKAKWTAHKDAKLDSPVTEYRRVLNDWAKQRAEMDKKVDHFTKASEPLNWPALRVDPSMVWDRGPIRLRGRLRGTLTQMGKGFLRWERPPTRSLPLPEGQRLLATGEVVQDVTPGASAKK</sequence>
<evidence type="ECO:0000256" key="1">
    <source>
        <dbReference type="ARBA" id="ARBA00003747"/>
    </source>
</evidence>
<dbReference type="EC" id="2.7.11.1" evidence="3"/>
<evidence type="ECO:0000256" key="2">
    <source>
        <dbReference type="ARBA" id="ARBA00011534"/>
    </source>
</evidence>
<evidence type="ECO:0000256" key="3">
    <source>
        <dbReference type="ARBA" id="ARBA00012513"/>
    </source>
</evidence>
<evidence type="ECO:0000256" key="6">
    <source>
        <dbReference type="ARBA" id="ARBA00030980"/>
    </source>
</evidence>
<gene>
    <name evidence="11" type="ORF">NEMBOFW57_003503</name>
</gene>
<evidence type="ECO:0000259" key="10">
    <source>
        <dbReference type="PROSITE" id="PS50011"/>
    </source>
</evidence>
<accession>A0AAD4F7Z6</accession>
<organism evidence="11 12">
    <name type="scientific">Staphylotrichum longicolle</name>
    <dbReference type="NCBI Taxonomy" id="669026"/>
    <lineage>
        <taxon>Eukaryota</taxon>
        <taxon>Fungi</taxon>
        <taxon>Dikarya</taxon>
        <taxon>Ascomycota</taxon>
        <taxon>Pezizomycotina</taxon>
        <taxon>Sordariomycetes</taxon>
        <taxon>Sordariomycetidae</taxon>
        <taxon>Sordariales</taxon>
        <taxon>Chaetomiaceae</taxon>
        <taxon>Staphylotrichum</taxon>
    </lineage>
</organism>
<evidence type="ECO:0000256" key="8">
    <source>
        <dbReference type="ARBA" id="ARBA00047899"/>
    </source>
</evidence>
<dbReference type="Pfam" id="PF00069">
    <property type="entry name" value="Pkinase"/>
    <property type="match status" value="1"/>
</dbReference>
<evidence type="ECO:0000256" key="9">
    <source>
        <dbReference type="ARBA" id="ARBA00048679"/>
    </source>
</evidence>
<dbReference type="SUPFAM" id="SSF56112">
    <property type="entry name" value="Protein kinase-like (PK-like)"/>
    <property type="match status" value="1"/>
</dbReference>
<comment type="caution">
    <text evidence="11">The sequence shown here is derived from an EMBL/GenBank/DDBJ whole genome shotgun (WGS) entry which is preliminary data.</text>
</comment>
<evidence type="ECO:0000256" key="5">
    <source>
        <dbReference type="ARBA" id="ARBA00019973"/>
    </source>
</evidence>
<proteinExistence type="predicted"/>
<dbReference type="AlphaFoldDB" id="A0AAD4F7Z6"/>
<dbReference type="Gene3D" id="1.10.510.10">
    <property type="entry name" value="Transferase(Phosphotransferase) domain 1"/>
    <property type="match status" value="1"/>
</dbReference>
<name>A0AAD4F7Z6_9PEZI</name>
<comment type="function">
    <text evidence="1">Component of the EKC/KEOPS complex that is required for the formation of a threonylcarbamoyl group on adenosine at position 37 (t(6)A37) in tRNAs that read codons beginning with adenine. The complex is probably involved in the transfer of the threonylcarbamoyl moiety of threonylcarbamoyl-AMP (TC-AMP) to the N6 group of A37. BUD32 has ATPase activity in the context of the EKC/KEOPS complex and likely plays a supporting role to the catalytic subunit KAE1. The EKC/KEOPS complex also promotes both telomere uncapping and telomere elongation. The complex is required for efficient recruitment of transcriptional coactivators.</text>
</comment>
<feature type="domain" description="Protein kinase" evidence="10">
    <location>
        <begin position="100"/>
        <end position="421"/>
    </location>
</feature>
<evidence type="ECO:0000313" key="12">
    <source>
        <dbReference type="Proteomes" id="UP001197093"/>
    </source>
</evidence>
<evidence type="ECO:0000256" key="4">
    <source>
        <dbReference type="ARBA" id="ARBA00013948"/>
    </source>
</evidence>
<dbReference type="GO" id="GO:0004674">
    <property type="term" value="F:protein serine/threonine kinase activity"/>
    <property type="evidence" value="ECO:0007669"/>
    <property type="project" value="UniProtKB-EC"/>
</dbReference>
<dbReference type="InterPro" id="IPR011009">
    <property type="entry name" value="Kinase-like_dom_sf"/>
</dbReference>
<evidence type="ECO:0000313" key="11">
    <source>
        <dbReference type="EMBL" id="KAG7293452.1"/>
    </source>
</evidence>
<keyword evidence="12" id="KW-1185">Reference proteome</keyword>
<comment type="catalytic activity">
    <reaction evidence="8">
        <text>L-threonyl-[protein] + ATP = O-phospho-L-threonyl-[protein] + ADP + H(+)</text>
        <dbReference type="Rhea" id="RHEA:46608"/>
        <dbReference type="Rhea" id="RHEA-COMP:11060"/>
        <dbReference type="Rhea" id="RHEA-COMP:11605"/>
        <dbReference type="ChEBI" id="CHEBI:15378"/>
        <dbReference type="ChEBI" id="CHEBI:30013"/>
        <dbReference type="ChEBI" id="CHEBI:30616"/>
        <dbReference type="ChEBI" id="CHEBI:61977"/>
        <dbReference type="ChEBI" id="CHEBI:456216"/>
        <dbReference type="EC" id="2.7.11.1"/>
    </reaction>
</comment>
<dbReference type="EMBL" id="JAHCVI010000001">
    <property type="protein sequence ID" value="KAG7293452.1"/>
    <property type="molecule type" value="Genomic_DNA"/>
</dbReference>
<dbReference type="InterPro" id="IPR000719">
    <property type="entry name" value="Prot_kinase_dom"/>
</dbReference>
<comment type="subunit">
    <text evidence="2">Component of the EKC/KEOPS complex composed of at least BUD32, CGI121, GON7, KAE1 and PCC1; the whole complex dimerizes.</text>
</comment>
<dbReference type="PROSITE" id="PS50011">
    <property type="entry name" value="PROTEIN_KINASE_DOM"/>
    <property type="match status" value="1"/>
</dbReference>
<evidence type="ECO:0000256" key="7">
    <source>
        <dbReference type="ARBA" id="ARBA00033194"/>
    </source>
</evidence>
<dbReference type="Proteomes" id="UP001197093">
    <property type="component" value="Unassembled WGS sequence"/>
</dbReference>
<dbReference type="SMART" id="SM00220">
    <property type="entry name" value="S_TKc"/>
    <property type="match status" value="1"/>
</dbReference>
<dbReference type="GO" id="GO:0005524">
    <property type="term" value="F:ATP binding"/>
    <property type="evidence" value="ECO:0007669"/>
    <property type="project" value="InterPro"/>
</dbReference>